<name>A0A8T0DT22_9TREM</name>
<protein>
    <submittedName>
        <fullName evidence="1">Uncharacterized protein</fullName>
    </submittedName>
</protein>
<accession>A0A8T0DT22</accession>
<dbReference type="AlphaFoldDB" id="A0A8T0DT22"/>
<evidence type="ECO:0000313" key="1">
    <source>
        <dbReference type="EMBL" id="KAF8570770.1"/>
    </source>
</evidence>
<proteinExistence type="predicted"/>
<gene>
    <name evidence="1" type="ORF">P879_02346</name>
</gene>
<dbReference type="EMBL" id="JTDF01000916">
    <property type="protein sequence ID" value="KAF8570770.1"/>
    <property type="molecule type" value="Genomic_DNA"/>
</dbReference>
<organism evidence="1 2">
    <name type="scientific">Paragonimus westermani</name>
    <dbReference type="NCBI Taxonomy" id="34504"/>
    <lineage>
        <taxon>Eukaryota</taxon>
        <taxon>Metazoa</taxon>
        <taxon>Spiralia</taxon>
        <taxon>Lophotrochozoa</taxon>
        <taxon>Platyhelminthes</taxon>
        <taxon>Trematoda</taxon>
        <taxon>Digenea</taxon>
        <taxon>Plagiorchiida</taxon>
        <taxon>Troglotremata</taxon>
        <taxon>Troglotrematidae</taxon>
        <taxon>Paragonimus</taxon>
    </lineage>
</organism>
<sequence length="273" mass="30911">MLTEPSHLLYKRAQVHVQCAHNGVTLATEYITFAKIDTRIIRICGGFQSIFSRSFLRMTSILLMGGHRYSRHNHFHGPSLFSTTNDSTTYGFMTESATSLSKASTDLGLFGVDGKFMRPHRLLLERLEQREYEWSGTTRSITTSHVELTITRCSVKGGLINWECAVGNARNEIALCTATFQIWCDGIHVRNVKAHIYYELEDHSYHGDHCVGQIGFEFPLRQSPLHMILIADFCSPINIVGKINVNSPTFPTQLSHMTMSLGLKVNHWLIDCF</sequence>
<dbReference type="Proteomes" id="UP000699462">
    <property type="component" value="Unassembled WGS sequence"/>
</dbReference>
<comment type="caution">
    <text evidence="1">The sequence shown here is derived from an EMBL/GenBank/DDBJ whole genome shotgun (WGS) entry which is preliminary data.</text>
</comment>
<dbReference type="OrthoDB" id="6247825at2759"/>
<reference evidence="1 2" key="1">
    <citation type="submission" date="2019-07" db="EMBL/GenBank/DDBJ databases">
        <title>Annotation for the trematode Paragonimus westermani.</title>
        <authorList>
            <person name="Choi Y.-J."/>
        </authorList>
    </citation>
    <scope>NUCLEOTIDE SEQUENCE [LARGE SCALE GENOMIC DNA]</scope>
    <source>
        <strain evidence="1">180907_Pwestermani</strain>
    </source>
</reference>
<evidence type="ECO:0000313" key="2">
    <source>
        <dbReference type="Proteomes" id="UP000699462"/>
    </source>
</evidence>
<keyword evidence="2" id="KW-1185">Reference proteome</keyword>